<evidence type="ECO:0000313" key="2">
    <source>
        <dbReference type="Proteomes" id="UP000015344"/>
    </source>
</evidence>
<reference evidence="1 2" key="1">
    <citation type="submission" date="2013-05" db="EMBL/GenBank/DDBJ databases">
        <authorList>
            <person name="Strain E.A."/>
            <person name="Brown E."/>
            <person name="Allard M.W."/>
            <person name="Luo Y.L."/>
        </authorList>
    </citation>
    <scope>NUCLEOTIDE SEQUENCE [LARGE SCALE GENOMIC DNA]</scope>
    <source>
        <strain evidence="1 2">TS-15</strain>
    </source>
</reference>
<dbReference type="PANTHER" id="PTHR48050:SF13">
    <property type="entry name" value="STEROL 3-BETA-GLUCOSYLTRANSFERASE UGT80A2"/>
    <property type="match status" value="1"/>
</dbReference>
<keyword evidence="1" id="KW-0808">Transferase</keyword>
<name>S9U1K4_PAEAL</name>
<evidence type="ECO:0000313" key="1">
    <source>
        <dbReference type="EMBL" id="EPY08406.1"/>
    </source>
</evidence>
<dbReference type="PANTHER" id="PTHR48050">
    <property type="entry name" value="STEROL 3-BETA-GLUCOSYLTRANSFERASE"/>
    <property type="match status" value="1"/>
</dbReference>
<dbReference type="GO" id="GO:0016740">
    <property type="term" value="F:transferase activity"/>
    <property type="evidence" value="ECO:0007669"/>
    <property type="project" value="UniProtKB-KW"/>
</dbReference>
<dbReference type="Gene3D" id="3.40.50.2000">
    <property type="entry name" value="Glycogen Phosphorylase B"/>
    <property type="match status" value="1"/>
</dbReference>
<accession>S9U1K4</accession>
<dbReference type="Proteomes" id="UP000015344">
    <property type="component" value="Unassembled WGS sequence"/>
</dbReference>
<protein>
    <submittedName>
        <fullName evidence="1">UDP-glucose:sterol glucosyltransferase</fullName>
    </submittedName>
</protein>
<dbReference type="eggNOG" id="COG1819">
    <property type="taxonomic scope" value="Bacteria"/>
</dbReference>
<sequence length="162" mass="18574">MKTLVLPMMRQMLEDVWEASQEADAIIYHPKILGGYDITQKRKIPAFIAHPTPLIVPTGAFSNPILLFTLRNRWLNQISYQLNRLMILPFISIIKWRRETLLLQARSISKNELCIDGRDIPVLYGCRNSQGPGCRTDSGLHRKASQGLSFGLIKGWLQMNRK</sequence>
<gene>
    <name evidence="1" type="ORF">PAALTS15_05603</name>
</gene>
<dbReference type="RefSeq" id="WP_021258628.1">
    <property type="nucleotide sequence ID" value="NZ_ATMT01000016.1"/>
</dbReference>
<dbReference type="EMBL" id="ATMT01000016">
    <property type="protein sequence ID" value="EPY08406.1"/>
    <property type="molecule type" value="Genomic_DNA"/>
</dbReference>
<dbReference type="InterPro" id="IPR050426">
    <property type="entry name" value="Glycosyltransferase_28"/>
</dbReference>
<dbReference type="SUPFAM" id="SSF53756">
    <property type="entry name" value="UDP-Glycosyltransferase/glycogen phosphorylase"/>
    <property type="match status" value="1"/>
</dbReference>
<comment type="caution">
    <text evidence="1">The sequence shown here is derived from an EMBL/GenBank/DDBJ whole genome shotgun (WGS) entry which is preliminary data.</text>
</comment>
<proteinExistence type="predicted"/>
<organism evidence="1 2">
    <name type="scientific">Paenibacillus alvei TS-15</name>
    <dbReference type="NCBI Taxonomy" id="1117108"/>
    <lineage>
        <taxon>Bacteria</taxon>
        <taxon>Bacillati</taxon>
        <taxon>Bacillota</taxon>
        <taxon>Bacilli</taxon>
        <taxon>Bacillales</taxon>
        <taxon>Paenibacillaceae</taxon>
        <taxon>Paenibacillus</taxon>
    </lineage>
</organism>
<dbReference type="AlphaFoldDB" id="S9U1K4"/>